<dbReference type="PANTHER" id="PTHR44757:SF2">
    <property type="entry name" value="BIOFILM ARCHITECTURE MAINTENANCE PROTEIN MBAA"/>
    <property type="match status" value="1"/>
</dbReference>
<accession>A0ABU0BS71</accession>
<feature type="domain" description="GGDEF" evidence="3">
    <location>
        <begin position="253"/>
        <end position="386"/>
    </location>
</feature>
<dbReference type="PANTHER" id="PTHR44757">
    <property type="entry name" value="DIGUANYLATE CYCLASE DGCP"/>
    <property type="match status" value="1"/>
</dbReference>
<comment type="caution">
    <text evidence="4">The sequence shown here is derived from an EMBL/GenBank/DDBJ whole genome shotgun (WGS) entry which is preliminary data.</text>
</comment>
<keyword evidence="5" id="KW-1185">Reference proteome</keyword>
<keyword evidence="1" id="KW-0472">Membrane</keyword>
<dbReference type="Pfam" id="PF00563">
    <property type="entry name" value="EAL"/>
    <property type="match status" value="1"/>
</dbReference>
<dbReference type="InterPro" id="IPR035919">
    <property type="entry name" value="EAL_sf"/>
</dbReference>
<dbReference type="CDD" id="cd01949">
    <property type="entry name" value="GGDEF"/>
    <property type="match status" value="1"/>
</dbReference>
<feature type="transmembrane region" description="Helical" evidence="1">
    <location>
        <begin position="95"/>
        <end position="117"/>
    </location>
</feature>
<dbReference type="InterPro" id="IPR000160">
    <property type="entry name" value="GGDEF_dom"/>
</dbReference>
<feature type="transmembrane region" description="Helical" evidence="1">
    <location>
        <begin position="55"/>
        <end position="74"/>
    </location>
</feature>
<dbReference type="PROSITE" id="PS50887">
    <property type="entry name" value="GGDEF"/>
    <property type="match status" value="1"/>
</dbReference>
<dbReference type="CDD" id="cd01948">
    <property type="entry name" value="EAL"/>
    <property type="match status" value="1"/>
</dbReference>
<dbReference type="EMBL" id="JAUSVF010000001">
    <property type="protein sequence ID" value="MDQ0320511.1"/>
    <property type="molecule type" value="Genomic_DNA"/>
</dbReference>
<name>A0ABU0BS71_9HYPH</name>
<dbReference type="RefSeq" id="WP_307230323.1">
    <property type="nucleotide sequence ID" value="NZ_JAUSVF010000001.1"/>
</dbReference>
<evidence type="ECO:0000259" key="3">
    <source>
        <dbReference type="PROSITE" id="PS50887"/>
    </source>
</evidence>
<feature type="transmembrane region" description="Helical" evidence="1">
    <location>
        <begin position="123"/>
        <end position="141"/>
    </location>
</feature>
<gene>
    <name evidence="4" type="ORF">QO002_002649</name>
</gene>
<dbReference type="SMART" id="SM00052">
    <property type="entry name" value="EAL"/>
    <property type="match status" value="1"/>
</dbReference>
<protein>
    <submittedName>
        <fullName evidence="4">Diguanylate cyclase (GGDEF)-like protein</fullName>
    </submittedName>
</protein>
<keyword evidence="1" id="KW-1133">Transmembrane helix</keyword>
<reference evidence="4 5" key="1">
    <citation type="submission" date="2023-07" db="EMBL/GenBank/DDBJ databases">
        <title>Genomic Encyclopedia of Type Strains, Phase IV (KMG-IV): sequencing the most valuable type-strain genomes for metagenomic binning, comparative biology and taxonomic classification.</title>
        <authorList>
            <person name="Goeker M."/>
        </authorList>
    </citation>
    <scope>NUCLEOTIDE SEQUENCE [LARGE SCALE GENOMIC DNA]</scope>
    <source>
        <strain evidence="4 5">DSM 1112</strain>
    </source>
</reference>
<dbReference type="PROSITE" id="PS50883">
    <property type="entry name" value="EAL"/>
    <property type="match status" value="1"/>
</dbReference>
<dbReference type="Gene3D" id="3.30.70.270">
    <property type="match status" value="1"/>
</dbReference>
<feature type="transmembrane region" description="Helical" evidence="1">
    <location>
        <begin position="146"/>
        <end position="164"/>
    </location>
</feature>
<dbReference type="InterPro" id="IPR029787">
    <property type="entry name" value="Nucleotide_cyclase"/>
</dbReference>
<dbReference type="SMART" id="SM00267">
    <property type="entry name" value="GGDEF"/>
    <property type="match status" value="1"/>
</dbReference>
<dbReference type="InterPro" id="IPR001633">
    <property type="entry name" value="EAL_dom"/>
</dbReference>
<feature type="transmembrane region" description="Helical" evidence="1">
    <location>
        <begin position="170"/>
        <end position="189"/>
    </location>
</feature>
<feature type="transmembrane region" description="Helical" evidence="1">
    <location>
        <begin position="30"/>
        <end position="49"/>
    </location>
</feature>
<evidence type="ECO:0000259" key="2">
    <source>
        <dbReference type="PROSITE" id="PS50883"/>
    </source>
</evidence>
<dbReference type="SUPFAM" id="SSF55073">
    <property type="entry name" value="Nucleotide cyclase"/>
    <property type="match status" value="1"/>
</dbReference>
<dbReference type="Proteomes" id="UP001230207">
    <property type="component" value="Unassembled WGS sequence"/>
</dbReference>
<dbReference type="SUPFAM" id="SSF141868">
    <property type="entry name" value="EAL domain-like"/>
    <property type="match status" value="1"/>
</dbReference>
<organism evidence="4 5">
    <name type="scientific">Pararhizobium capsulatum DSM 1112</name>
    <dbReference type="NCBI Taxonomy" id="1121113"/>
    <lineage>
        <taxon>Bacteria</taxon>
        <taxon>Pseudomonadati</taxon>
        <taxon>Pseudomonadota</taxon>
        <taxon>Alphaproteobacteria</taxon>
        <taxon>Hyphomicrobiales</taxon>
        <taxon>Rhizobiaceae</taxon>
        <taxon>Rhizobium/Agrobacterium group</taxon>
        <taxon>Pararhizobium</taxon>
    </lineage>
</organism>
<dbReference type="Pfam" id="PF00990">
    <property type="entry name" value="GGDEF"/>
    <property type="match status" value="1"/>
</dbReference>
<sequence>MFRRLRAFLAVDAENPELIRAQQTAFTRQIPLLYVMLMVNAVALAATHFHYAPLYLTVYSPLLLCIGCCIRIHGWWLSRRETADHNEAVKQLQSIVYVGMAIGIGFTVWSLSLFPYGDAYTKTHVAFFMAITVIGCIFCLMHLRTVALVITAVVLLPFTLFFLWTGHPVFIAIATNMAIVTIPLVYILLKHYDVFTELIESQKALLSKQAEMQALSDENQRLANIDSLTELPNRRNFRTEFVRRLQNASDQGRGLAVGIVDLDGFKPVNDAFGHSIGDKLLMEAARRLMAFSEYGVFAARLGGDEFGLLIEGGERDIDLRTLADRICYALHQPYYIKGITAKVSASLGLVSYPEGGDNAVQLFECADFALYHAKQNARGQAVIFSTEHAHQITRRSRIDQELKNADLEKELSVLFQPFVDSETLTIIGFEALARWDNIALGRVTPDIFIPAAERNGLMSHLTLILLEKALEAAKLWPDGTRLSFNLSARDIVSPSTVDSLLSIIAKSGFNPANLDFELTETSVMTSFDLASTNLTRLMNNGIGIALDDFGTGQSSLGYVHRLPLRKIKVDRSFITDIDTNGLSRNIIRTIVDLCRNIDCVCVIEGMETEEQVTILRTLGCAIMQGYYFGRPMTLDETLVRLQDQRKADGGNFAAAVA</sequence>
<evidence type="ECO:0000256" key="1">
    <source>
        <dbReference type="SAM" id="Phobius"/>
    </source>
</evidence>
<evidence type="ECO:0000313" key="5">
    <source>
        <dbReference type="Proteomes" id="UP001230207"/>
    </source>
</evidence>
<evidence type="ECO:0000313" key="4">
    <source>
        <dbReference type="EMBL" id="MDQ0320511.1"/>
    </source>
</evidence>
<feature type="domain" description="EAL" evidence="2">
    <location>
        <begin position="395"/>
        <end position="645"/>
    </location>
</feature>
<dbReference type="InterPro" id="IPR043128">
    <property type="entry name" value="Rev_trsase/Diguanyl_cyclase"/>
</dbReference>
<proteinExistence type="predicted"/>
<dbReference type="NCBIfam" id="TIGR00254">
    <property type="entry name" value="GGDEF"/>
    <property type="match status" value="1"/>
</dbReference>
<keyword evidence="1" id="KW-0812">Transmembrane</keyword>
<dbReference type="Gene3D" id="3.20.20.450">
    <property type="entry name" value="EAL domain"/>
    <property type="match status" value="1"/>
</dbReference>
<dbReference type="InterPro" id="IPR052155">
    <property type="entry name" value="Biofilm_reg_signaling"/>
</dbReference>